<proteinExistence type="predicted"/>
<protein>
    <submittedName>
        <fullName evidence="1">Uncharacterized protein</fullName>
    </submittedName>
</protein>
<accession>A0A381ZMS5</accession>
<dbReference type="AlphaFoldDB" id="A0A381ZMS5"/>
<evidence type="ECO:0000313" key="1">
    <source>
        <dbReference type="EMBL" id="SVA90565.1"/>
    </source>
</evidence>
<gene>
    <name evidence="1" type="ORF">METZ01_LOCUS143419</name>
</gene>
<name>A0A381ZMS5_9ZZZZ</name>
<organism evidence="1">
    <name type="scientific">marine metagenome</name>
    <dbReference type="NCBI Taxonomy" id="408172"/>
    <lineage>
        <taxon>unclassified sequences</taxon>
        <taxon>metagenomes</taxon>
        <taxon>ecological metagenomes</taxon>
    </lineage>
</organism>
<sequence length="244" mass="28210">MNKILITIVLLFIGFVSFGQVAQSRYITIKDGKSNEFLAAAEKKTQLYNSKEGQTRFYTFRITTGSRTGDLFRARVEDSIKYFDNTNPKELEYWMNNVAEYQSSSNNQIWWKANNASYSATNESKPQIRTIIYTVKSGSGNDFWRFRNRVKIAVEESEADIIMNVWNCFSGCDGNVVRVSFSHSNHDELYKDNNIEWPKVVAKYNELYGNGSYEEDISDLDSSLEMYGRTTVHMERIDELSSPF</sequence>
<reference evidence="1" key="1">
    <citation type="submission" date="2018-05" db="EMBL/GenBank/DDBJ databases">
        <authorList>
            <person name="Lanie J.A."/>
            <person name="Ng W.-L."/>
            <person name="Kazmierczak K.M."/>
            <person name="Andrzejewski T.M."/>
            <person name="Davidsen T.M."/>
            <person name="Wayne K.J."/>
            <person name="Tettelin H."/>
            <person name="Glass J.I."/>
            <person name="Rusch D."/>
            <person name="Podicherti R."/>
            <person name="Tsui H.-C.T."/>
            <person name="Winkler M.E."/>
        </authorList>
    </citation>
    <scope>NUCLEOTIDE SEQUENCE</scope>
</reference>
<dbReference type="EMBL" id="UINC01021945">
    <property type="protein sequence ID" value="SVA90565.1"/>
    <property type="molecule type" value="Genomic_DNA"/>
</dbReference>